<dbReference type="SUPFAM" id="SSF48576">
    <property type="entry name" value="Terpenoid synthases"/>
    <property type="match status" value="1"/>
</dbReference>
<evidence type="ECO:0000256" key="2">
    <source>
        <dbReference type="ARBA" id="ARBA00006706"/>
    </source>
</evidence>
<dbReference type="Gene3D" id="1.10.600.10">
    <property type="entry name" value="Farnesyl Diphosphate Synthase"/>
    <property type="match status" value="1"/>
</dbReference>
<evidence type="ECO:0000256" key="3">
    <source>
        <dbReference type="ARBA" id="ARBA00022679"/>
    </source>
</evidence>
<dbReference type="Proteomes" id="UP000280935">
    <property type="component" value="Unassembled WGS sequence"/>
</dbReference>
<evidence type="ECO:0000256" key="1">
    <source>
        <dbReference type="ARBA" id="ARBA00001946"/>
    </source>
</evidence>
<organism evidence="7 8">
    <name type="scientific">Arachnia propionica</name>
    <dbReference type="NCBI Taxonomy" id="1750"/>
    <lineage>
        <taxon>Bacteria</taxon>
        <taxon>Bacillati</taxon>
        <taxon>Actinomycetota</taxon>
        <taxon>Actinomycetes</taxon>
        <taxon>Propionibacteriales</taxon>
        <taxon>Propionibacteriaceae</taxon>
        <taxon>Arachnia</taxon>
    </lineage>
</organism>
<proteinExistence type="inferred from homology"/>
<keyword evidence="3 6" id="KW-0808">Transferase</keyword>
<dbReference type="PANTHER" id="PTHR12001">
    <property type="entry name" value="GERANYLGERANYL PYROPHOSPHATE SYNTHASE"/>
    <property type="match status" value="1"/>
</dbReference>
<evidence type="ECO:0000256" key="5">
    <source>
        <dbReference type="ARBA" id="ARBA00022842"/>
    </source>
</evidence>
<dbReference type="AlphaFoldDB" id="A0A3P1WXM6"/>
<dbReference type="PROSITE" id="PS00444">
    <property type="entry name" value="POLYPRENYL_SYNTHASE_2"/>
    <property type="match status" value="1"/>
</dbReference>
<dbReference type="InterPro" id="IPR008949">
    <property type="entry name" value="Isoprenoid_synthase_dom_sf"/>
</dbReference>
<evidence type="ECO:0000313" key="7">
    <source>
        <dbReference type="EMBL" id="RRD50991.1"/>
    </source>
</evidence>
<comment type="caution">
    <text evidence="7">The sequence shown here is derived from an EMBL/GenBank/DDBJ whole genome shotgun (WGS) entry which is preliminary data.</text>
</comment>
<sequence>MATRIGATRRRPTRVPTADATMLATMSAPSPHEPLAETFRHTVATAISDFLASRTGLVERIGAGPVLAEAHAATAGGKRLRPAFCVWGYHGCASPEDSQALIRAAASLELLHASLLVHDDLIDASDTRRGRPATHRVFEQSLAGERAAAFGVAAAILTGDVLFEWSGTMFETSGMDEAALDRARPVLQEMRAEVLLGQYLDVAAGFSATGATDLPAQLAQAETALEYKSARYSVARPAQLGAALAGGTPEEIDTLGRFGSLVGQAFQLRDDVLGVFGDPELTGKPAGDDLREGKRTLLVLTALSRSTPADRQRLESVLGRPAGPDDLDTARGIIRDSGALQAIEDRIATSREQALAELSAVPLDPGAVLALTHLTEQATHRDR</sequence>
<dbReference type="InterPro" id="IPR033749">
    <property type="entry name" value="Polyprenyl_synt_CS"/>
</dbReference>
<dbReference type="EMBL" id="RQYT01000003">
    <property type="protein sequence ID" value="RRD50991.1"/>
    <property type="molecule type" value="Genomic_DNA"/>
</dbReference>
<dbReference type="Pfam" id="PF00348">
    <property type="entry name" value="polyprenyl_synt"/>
    <property type="match status" value="1"/>
</dbReference>
<name>A0A3P1WXM6_9ACTN</name>
<reference evidence="7 8" key="1">
    <citation type="submission" date="2018-11" db="EMBL/GenBank/DDBJ databases">
        <title>Genomes From Bacteria Associated with the Canine Oral Cavity: a Test Case for Automated Genome-Based Taxonomic Assignment.</title>
        <authorList>
            <person name="Coil D.A."/>
            <person name="Jospin G."/>
            <person name="Darling A.E."/>
            <person name="Wallis C."/>
            <person name="Davis I.J."/>
            <person name="Harris S."/>
            <person name="Eisen J.A."/>
            <person name="Holcombe L.J."/>
            <person name="O'Flynn C."/>
        </authorList>
    </citation>
    <scope>NUCLEOTIDE SEQUENCE [LARGE SCALE GENOMIC DNA]</scope>
    <source>
        <strain evidence="7 8">OH2822_COT-296</strain>
    </source>
</reference>
<keyword evidence="4" id="KW-0479">Metal-binding</keyword>
<dbReference type="PANTHER" id="PTHR12001:SF85">
    <property type="entry name" value="SHORT CHAIN ISOPRENYL DIPHOSPHATE SYNTHASE"/>
    <property type="match status" value="1"/>
</dbReference>
<dbReference type="PROSITE" id="PS00723">
    <property type="entry name" value="POLYPRENYL_SYNTHASE_1"/>
    <property type="match status" value="1"/>
</dbReference>
<dbReference type="CDD" id="cd00685">
    <property type="entry name" value="Trans_IPPS_HT"/>
    <property type="match status" value="1"/>
</dbReference>
<dbReference type="SFLD" id="SFLDG01017">
    <property type="entry name" value="Polyprenyl_Transferase_Like"/>
    <property type="match status" value="1"/>
</dbReference>
<comment type="similarity">
    <text evidence="2 6">Belongs to the FPP/GGPP synthase family.</text>
</comment>
<gene>
    <name evidence="7" type="ORF">EII35_02785</name>
</gene>
<keyword evidence="5" id="KW-0460">Magnesium</keyword>
<dbReference type="GO" id="GO:0008299">
    <property type="term" value="P:isoprenoid biosynthetic process"/>
    <property type="evidence" value="ECO:0007669"/>
    <property type="project" value="InterPro"/>
</dbReference>
<evidence type="ECO:0000256" key="4">
    <source>
        <dbReference type="ARBA" id="ARBA00022723"/>
    </source>
</evidence>
<accession>A0A3P1WXM6</accession>
<dbReference type="GO" id="GO:0046872">
    <property type="term" value="F:metal ion binding"/>
    <property type="evidence" value="ECO:0007669"/>
    <property type="project" value="UniProtKB-KW"/>
</dbReference>
<comment type="cofactor">
    <cofactor evidence="1">
        <name>Mg(2+)</name>
        <dbReference type="ChEBI" id="CHEBI:18420"/>
    </cofactor>
</comment>
<dbReference type="OrthoDB" id="4497239at2"/>
<dbReference type="GO" id="GO:0004659">
    <property type="term" value="F:prenyltransferase activity"/>
    <property type="evidence" value="ECO:0007669"/>
    <property type="project" value="InterPro"/>
</dbReference>
<dbReference type="InterPro" id="IPR000092">
    <property type="entry name" value="Polyprenyl_synt"/>
</dbReference>
<evidence type="ECO:0000313" key="8">
    <source>
        <dbReference type="Proteomes" id="UP000280935"/>
    </source>
</evidence>
<dbReference type="SFLD" id="SFLDS00005">
    <property type="entry name" value="Isoprenoid_Synthase_Type_I"/>
    <property type="match status" value="1"/>
</dbReference>
<evidence type="ECO:0000256" key="6">
    <source>
        <dbReference type="RuleBase" id="RU004466"/>
    </source>
</evidence>
<protein>
    <submittedName>
        <fullName evidence="7">Polyprenyl synthetase family protein</fullName>
    </submittedName>
</protein>